<dbReference type="GO" id="GO:0000049">
    <property type="term" value="F:tRNA binding"/>
    <property type="evidence" value="ECO:0007669"/>
    <property type="project" value="InterPro"/>
</dbReference>
<dbReference type="OrthoDB" id="25129at2759"/>
<dbReference type="InterPro" id="IPR019407">
    <property type="entry name" value="CTU2"/>
</dbReference>
<evidence type="ECO:0000256" key="2">
    <source>
        <dbReference type="ARBA" id="ARBA00022694"/>
    </source>
</evidence>
<feature type="compositionally biased region" description="Low complexity" evidence="4">
    <location>
        <begin position="220"/>
        <end position="232"/>
    </location>
</feature>
<sequence>MSCLQSQEDSAAAPEQPAHAPQRCARCALPPTVVARGTAYCDDHFTQSLASRFRRGTDGARLYAEKGREAYEGFAGPSDGAARREARRSEANGSERTTRLVVAFSGGYSSRALLDLVKTTYFSHLLPSAASSESARAPNEKCKGKKHGLPRRPVFAELEIVFVDERSVPNYRPDATSDVRRIVQEATPFARFTALKLEDVFASARSSALPLSVSTLAPSLPVVPPSASSSTPSKDDGDLRRTHLHSLLSNPSLSLTSLASLRTALRFSLVLSHVRNSSSSPAVLLLGDSGTRSAITTLAGMSLGRGFSIGEESGAEYLTISSNVTGGAGVHETGADEMLVVRPLVHATLGEVEHYCRLTGLETLPAQERGVVDEDARKKTIQGLVEDFILSLESSFPSTVSTVTRTSHKLGLHSSHASLLAFQARSHPSNSLDSACLCPVCGLPSPQRGQAESWRESIAISDLQAVLRAEGEGADATLRTTGEEGIEARRKPYEPSKAHLLDPAGGVSEAGADGVSPTPPASTSVDDDDAGPSVAPYLCYGCLIALSSLFTAAKKPSSAPLTLVLPPYVQEALRSRFERDQGIVGKKKPRSERELRKVVEEFLLEDGEEEAT</sequence>
<evidence type="ECO:0000313" key="5">
    <source>
        <dbReference type="EMBL" id="GEM11165.1"/>
    </source>
</evidence>
<name>A0A511KMP0_RHOTO</name>
<accession>A0A511KMP0</accession>
<dbReference type="UniPathway" id="UPA00988"/>
<feature type="compositionally biased region" description="Basic and acidic residues" evidence="4">
    <location>
        <begin position="486"/>
        <end position="500"/>
    </location>
</feature>
<feature type="region of interest" description="Disordered" evidence="4">
    <location>
        <begin position="220"/>
        <end position="239"/>
    </location>
</feature>
<dbReference type="PANTHER" id="PTHR20882">
    <property type="entry name" value="CYTOPLASMIC TRNA 2-THIOLATION PROTEIN 2"/>
    <property type="match status" value="1"/>
</dbReference>
<feature type="compositionally biased region" description="Low complexity" evidence="4">
    <location>
        <begin position="11"/>
        <end position="22"/>
    </location>
</feature>
<comment type="function">
    <text evidence="3">Plays a central role in 2-thiolation of mcm(5)S(2)U at tRNA wobble positions of tRNA(Lys), tRNA(Glu) and tRNA(Gln). May act by forming a heterodimer with NCS6 that ligates sulfur from thiocarboxylated URM1 onto the uridine of tRNAs at wobble position. Prior mcm(5) tRNA modification by the elongator complex is required for 2-thiolation. May also be involved in protein urmylation.</text>
</comment>
<evidence type="ECO:0000256" key="4">
    <source>
        <dbReference type="SAM" id="MobiDB-lite"/>
    </source>
</evidence>
<dbReference type="AlphaFoldDB" id="A0A511KMP0"/>
<comment type="similarity">
    <text evidence="3">Belongs to the CTU2/NCS2 family.</text>
</comment>
<evidence type="ECO:0000256" key="3">
    <source>
        <dbReference type="HAMAP-Rule" id="MF_03054"/>
    </source>
</evidence>
<comment type="caution">
    <text evidence="5">The sequence shown here is derived from an EMBL/GenBank/DDBJ whole genome shotgun (WGS) entry which is preliminary data.</text>
</comment>
<comment type="subcellular location">
    <subcellularLocation>
        <location evidence="3">Cytoplasm</location>
    </subcellularLocation>
</comment>
<dbReference type="Gene3D" id="3.40.50.620">
    <property type="entry name" value="HUPs"/>
    <property type="match status" value="1"/>
</dbReference>
<dbReference type="GO" id="GO:0032447">
    <property type="term" value="P:protein urmylation"/>
    <property type="evidence" value="ECO:0007669"/>
    <property type="project" value="UniProtKB-UniRule"/>
</dbReference>
<dbReference type="HAMAP" id="MF_03054">
    <property type="entry name" value="CTU2"/>
    <property type="match status" value="1"/>
</dbReference>
<gene>
    <name evidence="3" type="primary">NCS2</name>
    <name evidence="3" type="synonym">CTU2</name>
    <name evidence="5" type="ORF">Rt10032_c13g5182</name>
</gene>
<dbReference type="Pfam" id="PF10288">
    <property type="entry name" value="CTU2"/>
    <property type="match status" value="1"/>
</dbReference>
<dbReference type="PANTHER" id="PTHR20882:SF14">
    <property type="entry name" value="CYTOPLASMIC TRNA 2-THIOLATION PROTEIN 2"/>
    <property type="match status" value="1"/>
</dbReference>
<dbReference type="GO" id="GO:0005829">
    <property type="term" value="C:cytosol"/>
    <property type="evidence" value="ECO:0007669"/>
    <property type="project" value="TreeGrafter"/>
</dbReference>
<dbReference type="Proteomes" id="UP000321518">
    <property type="component" value="Unassembled WGS sequence"/>
</dbReference>
<feature type="region of interest" description="Disordered" evidence="4">
    <location>
        <begin position="480"/>
        <end position="529"/>
    </location>
</feature>
<dbReference type="GO" id="GO:0016779">
    <property type="term" value="F:nucleotidyltransferase activity"/>
    <property type="evidence" value="ECO:0007669"/>
    <property type="project" value="UniProtKB-UniRule"/>
</dbReference>
<dbReference type="EMBL" id="BJWK01000013">
    <property type="protein sequence ID" value="GEM11165.1"/>
    <property type="molecule type" value="Genomic_DNA"/>
</dbReference>
<feature type="region of interest" description="Disordered" evidence="4">
    <location>
        <begin position="1"/>
        <end position="22"/>
    </location>
</feature>
<comment type="pathway">
    <text evidence="3">tRNA modification; 5-methoxycarbonylmethyl-2-thiouridine-tRNA biosynthesis.</text>
</comment>
<keyword evidence="2 3" id="KW-0819">tRNA processing</keyword>
<feature type="compositionally biased region" description="Basic and acidic residues" evidence="4">
    <location>
        <begin position="81"/>
        <end position="90"/>
    </location>
</feature>
<dbReference type="GO" id="GO:0016783">
    <property type="term" value="F:sulfurtransferase activity"/>
    <property type="evidence" value="ECO:0007669"/>
    <property type="project" value="TreeGrafter"/>
</dbReference>
<dbReference type="GO" id="GO:0002143">
    <property type="term" value="P:tRNA wobble position uridine thiolation"/>
    <property type="evidence" value="ECO:0007669"/>
    <property type="project" value="TreeGrafter"/>
</dbReference>
<evidence type="ECO:0000313" key="6">
    <source>
        <dbReference type="Proteomes" id="UP000321518"/>
    </source>
</evidence>
<proteinExistence type="inferred from homology"/>
<keyword evidence="1 3" id="KW-0963">Cytoplasm</keyword>
<dbReference type="InterPro" id="IPR014729">
    <property type="entry name" value="Rossmann-like_a/b/a_fold"/>
</dbReference>
<protein>
    <recommendedName>
        <fullName evidence="3">Cytoplasmic tRNA 2-thiolation protein 2</fullName>
    </recommendedName>
</protein>
<reference evidence="5 6" key="1">
    <citation type="submission" date="2019-07" db="EMBL/GenBank/DDBJ databases">
        <title>Rhodotorula toruloides NBRC10032 genome sequencing.</title>
        <authorList>
            <person name="Shida Y."/>
            <person name="Takaku H."/>
            <person name="Ogasawara W."/>
            <person name="Mori K."/>
        </authorList>
    </citation>
    <scope>NUCLEOTIDE SEQUENCE [LARGE SCALE GENOMIC DNA]</scope>
    <source>
        <strain evidence="5 6">NBRC10032</strain>
    </source>
</reference>
<organism evidence="5 6">
    <name type="scientific">Rhodotorula toruloides</name>
    <name type="common">Yeast</name>
    <name type="synonym">Rhodosporidium toruloides</name>
    <dbReference type="NCBI Taxonomy" id="5286"/>
    <lineage>
        <taxon>Eukaryota</taxon>
        <taxon>Fungi</taxon>
        <taxon>Dikarya</taxon>
        <taxon>Basidiomycota</taxon>
        <taxon>Pucciniomycotina</taxon>
        <taxon>Microbotryomycetes</taxon>
        <taxon>Sporidiobolales</taxon>
        <taxon>Sporidiobolaceae</taxon>
        <taxon>Rhodotorula</taxon>
    </lineage>
</organism>
<feature type="region of interest" description="Disordered" evidence="4">
    <location>
        <begin position="73"/>
        <end position="95"/>
    </location>
</feature>
<evidence type="ECO:0000256" key="1">
    <source>
        <dbReference type="ARBA" id="ARBA00022490"/>
    </source>
</evidence>